<feature type="transmembrane region" description="Helical" evidence="1">
    <location>
        <begin position="48"/>
        <end position="67"/>
    </location>
</feature>
<keyword evidence="1" id="KW-0812">Transmembrane</keyword>
<sequence length="80" mass="9605">AERALKKYPCLSLPWQLVTLLFNSPFVFRFFFPFMCRKDQHVHHTKMVWLPIMVCNVALCLCLRYNIPNTTIQKLCQSKW</sequence>
<reference evidence="2" key="2">
    <citation type="submission" date="2023-06" db="EMBL/GenBank/DDBJ databases">
        <authorList>
            <consortium name="Lawrence Berkeley National Laboratory"/>
            <person name="Mondo S.J."/>
            <person name="Hensen N."/>
            <person name="Bonometti L."/>
            <person name="Westerberg I."/>
            <person name="Brannstrom I.O."/>
            <person name="Guillou S."/>
            <person name="Cros-Aarteil S."/>
            <person name="Calhoun S."/>
            <person name="Haridas S."/>
            <person name="Kuo A."/>
            <person name="Pangilinan J."/>
            <person name="Riley R."/>
            <person name="Labutti K."/>
            <person name="Andreopoulos B."/>
            <person name="Lipzen A."/>
            <person name="Chen C."/>
            <person name="Yanf M."/>
            <person name="Daum C."/>
            <person name="Ng V."/>
            <person name="Clum A."/>
            <person name="Steindorff A."/>
            <person name="Ohm R."/>
            <person name="Martin F."/>
            <person name="Silar P."/>
            <person name="Natvig D."/>
            <person name="Lalanne C."/>
            <person name="Gautier V."/>
            <person name="Ament-Velasquez S.L."/>
            <person name="Kruys A."/>
            <person name="Hutchinson M.I."/>
            <person name="Powell A.J."/>
            <person name="Barry K."/>
            <person name="Miller A.N."/>
            <person name="Grigoriev I.V."/>
            <person name="Debuchy R."/>
            <person name="Gladieux P."/>
            <person name="Thoren M.H."/>
            <person name="Johannesson H."/>
        </authorList>
    </citation>
    <scope>NUCLEOTIDE SEQUENCE</scope>
    <source>
        <strain evidence="2">CBS 626.80</strain>
    </source>
</reference>
<feature type="non-terminal residue" evidence="2">
    <location>
        <position position="1"/>
    </location>
</feature>
<keyword evidence="1" id="KW-1133">Transmembrane helix</keyword>
<evidence type="ECO:0000256" key="1">
    <source>
        <dbReference type="SAM" id="Phobius"/>
    </source>
</evidence>
<reference evidence="2" key="1">
    <citation type="journal article" date="2023" name="Mol. Phylogenet. Evol.">
        <title>Genome-scale phylogeny and comparative genomics of the fungal order Sordariales.</title>
        <authorList>
            <person name="Hensen N."/>
            <person name="Bonometti L."/>
            <person name="Westerberg I."/>
            <person name="Brannstrom I.O."/>
            <person name="Guillou S."/>
            <person name="Cros-Aarteil S."/>
            <person name="Calhoun S."/>
            <person name="Haridas S."/>
            <person name="Kuo A."/>
            <person name="Mondo S."/>
            <person name="Pangilinan J."/>
            <person name="Riley R."/>
            <person name="LaButti K."/>
            <person name="Andreopoulos B."/>
            <person name="Lipzen A."/>
            <person name="Chen C."/>
            <person name="Yan M."/>
            <person name="Daum C."/>
            <person name="Ng V."/>
            <person name="Clum A."/>
            <person name="Steindorff A."/>
            <person name="Ohm R.A."/>
            <person name="Martin F."/>
            <person name="Silar P."/>
            <person name="Natvig D.O."/>
            <person name="Lalanne C."/>
            <person name="Gautier V."/>
            <person name="Ament-Velasquez S.L."/>
            <person name="Kruys A."/>
            <person name="Hutchinson M.I."/>
            <person name="Powell A.J."/>
            <person name="Barry K."/>
            <person name="Miller A.N."/>
            <person name="Grigoriev I.V."/>
            <person name="Debuchy R."/>
            <person name="Gladieux P."/>
            <person name="Hiltunen Thoren M."/>
            <person name="Johannesson H."/>
        </authorList>
    </citation>
    <scope>NUCLEOTIDE SEQUENCE</scope>
    <source>
        <strain evidence="2">CBS 626.80</strain>
    </source>
</reference>
<evidence type="ECO:0000313" key="3">
    <source>
        <dbReference type="Proteomes" id="UP001303222"/>
    </source>
</evidence>
<evidence type="ECO:0000313" key="2">
    <source>
        <dbReference type="EMBL" id="KAK3951773.1"/>
    </source>
</evidence>
<dbReference type="EMBL" id="MU859139">
    <property type="protein sequence ID" value="KAK3951773.1"/>
    <property type="molecule type" value="Genomic_DNA"/>
</dbReference>
<keyword evidence="1" id="KW-0472">Membrane</keyword>
<accession>A0AAN6NX63</accession>
<organism evidence="2 3">
    <name type="scientific">Pseudoneurospora amorphoporcata</name>
    <dbReference type="NCBI Taxonomy" id="241081"/>
    <lineage>
        <taxon>Eukaryota</taxon>
        <taxon>Fungi</taxon>
        <taxon>Dikarya</taxon>
        <taxon>Ascomycota</taxon>
        <taxon>Pezizomycotina</taxon>
        <taxon>Sordariomycetes</taxon>
        <taxon>Sordariomycetidae</taxon>
        <taxon>Sordariales</taxon>
        <taxon>Sordariaceae</taxon>
        <taxon>Pseudoneurospora</taxon>
    </lineage>
</organism>
<comment type="caution">
    <text evidence="2">The sequence shown here is derived from an EMBL/GenBank/DDBJ whole genome shotgun (WGS) entry which is preliminary data.</text>
</comment>
<keyword evidence="3" id="KW-1185">Reference proteome</keyword>
<feature type="transmembrane region" description="Helical" evidence="1">
    <location>
        <begin position="15"/>
        <end position="36"/>
    </location>
</feature>
<name>A0AAN6NX63_9PEZI</name>
<protein>
    <submittedName>
        <fullName evidence="2">Uncharacterized protein</fullName>
    </submittedName>
</protein>
<dbReference type="AlphaFoldDB" id="A0AAN6NX63"/>
<proteinExistence type="predicted"/>
<gene>
    <name evidence="2" type="ORF">QBC32DRAFT_343121</name>
</gene>
<dbReference type="Proteomes" id="UP001303222">
    <property type="component" value="Unassembled WGS sequence"/>
</dbReference>